<dbReference type="EMBL" id="CR522870">
    <property type="protein sequence ID" value="CAG35023.1"/>
    <property type="molecule type" value="Genomic_DNA"/>
</dbReference>
<reference evidence="2" key="1">
    <citation type="journal article" date="2004" name="Environ. Microbiol.">
        <title>The genome of Desulfotalea psychrophila, a sulfate-reducing bacterium from permanently cold Arctic sediments.</title>
        <authorList>
            <person name="Rabus R."/>
            <person name="Ruepp A."/>
            <person name="Frickey T."/>
            <person name="Rattei T."/>
            <person name="Fartmann B."/>
            <person name="Stark M."/>
            <person name="Bauer M."/>
            <person name="Zibat A."/>
            <person name="Lombardot T."/>
            <person name="Becker I."/>
            <person name="Amann J."/>
            <person name="Gellner K."/>
            <person name="Teeling H."/>
            <person name="Leuschner W.D."/>
            <person name="Gloeckner F.-O."/>
            <person name="Lupas A.N."/>
            <person name="Amann R."/>
            <person name="Klenk H.-P."/>
        </authorList>
    </citation>
    <scope>NUCLEOTIDE SEQUENCE [LARGE SCALE GENOMIC DNA]</scope>
    <source>
        <strain evidence="2">DSM 12343 / LSv54</strain>
    </source>
</reference>
<gene>
    <name evidence="1" type="ordered locus">DP0294</name>
</gene>
<evidence type="ECO:0000313" key="2">
    <source>
        <dbReference type="Proteomes" id="UP000000602"/>
    </source>
</evidence>
<dbReference type="STRING" id="177439.DP0294"/>
<evidence type="ECO:0000313" key="1">
    <source>
        <dbReference type="EMBL" id="CAG35023.1"/>
    </source>
</evidence>
<dbReference type="AlphaFoldDB" id="Q6ARK2"/>
<proteinExistence type="predicted"/>
<name>Q6ARK2_DESPS</name>
<dbReference type="HOGENOM" id="CLU_2665170_0_0_7"/>
<dbReference type="KEGG" id="dps:DP0294"/>
<keyword evidence="2" id="KW-1185">Reference proteome</keyword>
<organism evidence="1 2">
    <name type="scientific">Desulfotalea psychrophila (strain LSv54 / DSM 12343)</name>
    <dbReference type="NCBI Taxonomy" id="177439"/>
    <lineage>
        <taxon>Bacteria</taxon>
        <taxon>Pseudomonadati</taxon>
        <taxon>Thermodesulfobacteriota</taxon>
        <taxon>Desulfobulbia</taxon>
        <taxon>Desulfobulbales</taxon>
        <taxon>Desulfocapsaceae</taxon>
        <taxon>Desulfotalea</taxon>
    </lineage>
</organism>
<dbReference type="Proteomes" id="UP000000602">
    <property type="component" value="Chromosome"/>
</dbReference>
<accession>Q6ARK2</accession>
<sequence>MLFVSSKNRRFCFLIPAFFFFSFLYPDASRIAYRLEPYLPGFCSSDASEAGGEQLFYSWRKVVHPLSVFHLPDKC</sequence>
<protein>
    <submittedName>
        <fullName evidence="1">Uncharacterized protein</fullName>
    </submittedName>
</protein>